<keyword evidence="2" id="KW-0964">Secreted</keyword>
<feature type="domain" description="EGF-like" evidence="13">
    <location>
        <begin position="796"/>
        <end position="834"/>
    </location>
</feature>
<evidence type="ECO:0000256" key="12">
    <source>
        <dbReference type="SAM" id="SignalP"/>
    </source>
</evidence>
<keyword evidence="5" id="KW-0677">Repeat</keyword>
<evidence type="ECO:0000256" key="1">
    <source>
        <dbReference type="ARBA" id="ARBA00004613"/>
    </source>
</evidence>
<dbReference type="PROSITE" id="PS01186">
    <property type="entry name" value="EGF_2"/>
    <property type="match status" value="5"/>
</dbReference>
<dbReference type="PhylomeDB" id="B4LHC0"/>
<dbReference type="Proteomes" id="UP000008792">
    <property type="component" value="Unassembled WGS sequence"/>
</dbReference>
<evidence type="ECO:0000256" key="4">
    <source>
        <dbReference type="ARBA" id="ARBA00022729"/>
    </source>
</evidence>
<dbReference type="GO" id="GO:0005576">
    <property type="term" value="C:extracellular region"/>
    <property type="evidence" value="ECO:0007669"/>
    <property type="project" value="UniProtKB-SubCell"/>
</dbReference>
<dbReference type="PROSITE" id="PS50026">
    <property type="entry name" value="EGF_3"/>
    <property type="match status" value="4"/>
</dbReference>
<evidence type="ECO:0000256" key="7">
    <source>
        <dbReference type="ARBA" id="ARBA00023157"/>
    </source>
</evidence>
<dbReference type="FunCoup" id="B4LHC0">
    <property type="interactions" value="37"/>
</dbReference>
<dbReference type="OrthoDB" id="10022113at2759"/>
<dbReference type="FunFam" id="2.10.25.10:FF:000005">
    <property type="entry name" value="Fibrillin 2"/>
    <property type="match status" value="2"/>
</dbReference>
<dbReference type="SUPFAM" id="SSF57184">
    <property type="entry name" value="Growth factor receptor domain"/>
    <property type="match status" value="2"/>
</dbReference>
<feature type="domain" description="EGF-like" evidence="13">
    <location>
        <begin position="1058"/>
        <end position="1098"/>
    </location>
</feature>
<dbReference type="Pfam" id="PF00084">
    <property type="entry name" value="Sushi"/>
    <property type="match status" value="3"/>
</dbReference>
<feature type="domain" description="HYR" evidence="14">
    <location>
        <begin position="1388"/>
        <end position="1475"/>
    </location>
</feature>
<dbReference type="eggNOG" id="KOG1217">
    <property type="taxonomic scope" value="Eukaryota"/>
</dbReference>
<dbReference type="FunFam" id="2.10.25.10:FF:000037">
    <property type="entry name" value="Signal peptide, CUB domain and EGF-like domain-containing 2"/>
    <property type="match status" value="1"/>
</dbReference>
<dbReference type="SMART" id="SM00032">
    <property type="entry name" value="CCP"/>
    <property type="match status" value="4"/>
</dbReference>
<dbReference type="Gene3D" id="2.10.70.10">
    <property type="entry name" value="Complement Module, domain 1"/>
    <property type="match status" value="3"/>
</dbReference>
<feature type="signal peptide" evidence="12">
    <location>
        <begin position="1"/>
        <end position="22"/>
    </location>
</feature>
<comment type="subcellular location">
    <subcellularLocation>
        <location evidence="1">Secreted</location>
    </subcellularLocation>
</comment>
<evidence type="ECO:0000256" key="9">
    <source>
        <dbReference type="PROSITE-ProRule" id="PRU00076"/>
    </source>
</evidence>
<dbReference type="EMBL" id="CH940647">
    <property type="protein sequence ID" value="EDW70633.1"/>
    <property type="molecule type" value="Genomic_DNA"/>
</dbReference>
<dbReference type="InParanoid" id="B4LHC0"/>
<evidence type="ECO:0000256" key="6">
    <source>
        <dbReference type="ARBA" id="ARBA00022837"/>
    </source>
</evidence>
<dbReference type="SUPFAM" id="SSF57196">
    <property type="entry name" value="EGF/Laminin"/>
    <property type="match status" value="8"/>
</dbReference>
<feature type="disulfide bond" evidence="10">
    <location>
        <begin position="1239"/>
        <end position="1266"/>
    </location>
</feature>
<evidence type="ECO:0000259" key="14">
    <source>
        <dbReference type="PROSITE" id="PS50825"/>
    </source>
</evidence>
<dbReference type="InterPro" id="IPR000436">
    <property type="entry name" value="Sushi_SCR_CCP_dom"/>
</dbReference>
<evidence type="ECO:0000256" key="3">
    <source>
        <dbReference type="ARBA" id="ARBA00022536"/>
    </source>
</evidence>
<feature type="compositionally biased region" description="Low complexity" evidence="11">
    <location>
        <begin position="258"/>
        <end position="276"/>
    </location>
</feature>
<feature type="compositionally biased region" description="Pro residues" evidence="11">
    <location>
        <begin position="231"/>
        <end position="240"/>
    </location>
</feature>
<evidence type="ECO:0000256" key="5">
    <source>
        <dbReference type="ARBA" id="ARBA00022737"/>
    </source>
</evidence>
<dbReference type="Pfam" id="PF14670">
    <property type="entry name" value="FXa_inhibition"/>
    <property type="match status" value="6"/>
</dbReference>
<dbReference type="PROSITE" id="PS01187">
    <property type="entry name" value="EGF_CA"/>
    <property type="match status" value="5"/>
</dbReference>
<sequence length="1727" mass="186101">MLPAHFVLCVLGCISFSGVTHAVYEDCKTPPPVDHGRAVLFERGPVNIAVYKCAAGYVLKGSNELLCNVDSEEWQGEPPSCIEGKSKGKVNTHHNERKKKMLPVPEEPNVTLELAQQLDFSCIQSKVQAPEISHGIVAKYERRRRGDKIFLVAYYACNENYDFERIQVQALYCSASQWVGELPACLPRVEYPEGDDDEDNDDDYDEYETIEGEAAEELESDSQLGQSVEPVAPPPPPPPVEKQEPEAELLEPQVETQPEPAISPESEAAVEPAVETAPEVVPILNPEDAEPEIVVHVNEPQPESQPESEQEPDPEPEREPEVATEAAAVTDINIVVEPTKDPYSPRLLDESCGEDRGGCAHKCERLLFPGENEPRLKCSCNEGYTLDPQDYAGCLDIDECQESNGGCSQICNNLPGSHECACEKGYQIDASTGNSCVDIDECAQPELADECAYGCVNTPGSYRCVIPLDTKEDADEVSQETAPAIPVEPKSEVESSVKPAVEPAPVQPSCNPGFVLAPDASECQDINECDIVVEDNENADHVPHRVCQQQCENTIGSYRCSCREGYHLLEEDQSSCVPDSCEDLDNPQLNRLRCAHQCENLPNGGYACICPAGYKLDEDLHNCVVLETVCSREQGHERCRPGSCLPSEDNSTFSCLCPPGYASEVFSCQDLDECALGTHKCSHDCFNTAGGYQCLCPRGMSLQEPDGHTCVAPDPCAVNNNGCEQLCLSAEAGACNCSKGYVLNADNKSCDDVDECQVNNGGCQQLCRNLPGAYECVCAAGYEPLQLAGHSNYCFDIDECATNSYSCEPGQRCENLNGSYTCLCEPGYALGISSTASSLSLSSPSSSPASSASLACLDIDECSMSNGNCSHYCINLAGSFQCACPLGFSLAANGRQCRDQDECLVGNGQCAQLCLNQPGGFACACADGYRLAADGFGCLDIDECSLDFGNCSSICINLLGSHACACDRGYELAADGHSCQDVDECAGLLSGGCTHECINKPGSYECGCPLGYLLQEDERSCRPAIVGCPPGTRHTDEGCEPIECAAGLLLGADGTCVDIDECRVNNGGCSHECLNARGSYKCGCPAGYQLAANARECEDVDECAVDQAGCEGSCVNVPGSFKCECGAGKRLSFDERSCYDVPATEPRIPLALPPPVPLAPVAPAAPPVMPVRPLPTLRPLTPPIVGSGLPALPALPGLPGLQVRDQCVRFQAPANGQAHCNRYRHKRKLFYNTRCKVRCNPGYQLLGSEIRSCGASGNWEGQENKCVPISQPRRWMTGSSRAAAPAQAGCPALPAPRNGVISPASCTRGASSFGSICHLQCNMGFVPVGGMLTTCMNGWSLGSVLECKPFASNFLSNQLPIATRVQAPWQQQPFRQQSTIQQVRQQQMPIQRPVNAYIKCPENVVILLNPHQSKAHVILQRPATNLDYRHVVAFPAWAKQLQGHLPAGTHKIVYRAHDPVTSQTVGCQTIITVKQAPASSSYSSFPVFRPAAIPAFRPAPLPEFRSASLPQFGAAPKPFASIFDALPTVRRSESLIAERPAEETPSPRSSESSRIDLGSSSSRYCPPSFEVYLKENQNLRSVVWEEPRFEGKLLKIYKSSFPGALFGRGDHDIKYEATTTDGLTLTCSFQIRVKAAEPTPAPNHAEISYPDLSSAPAALTEPTHSSLFAGHESYVVCPGKEPVKVTASQSVNLPVGCTLKNVRSQTSTQAQPKRGLLTSLWRQYNNF</sequence>
<dbReference type="InterPro" id="IPR049883">
    <property type="entry name" value="NOTCH1_EGF-like"/>
</dbReference>
<dbReference type="PANTHER" id="PTHR24034">
    <property type="entry name" value="EGF-LIKE DOMAIN-CONTAINING PROTEIN"/>
    <property type="match status" value="1"/>
</dbReference>
<name>B4LHC0_DROVI</name>
<dbReference type="Gene3D" id="2.10.25.10">
    <property type="entry name" value="Laminin"/>
    <property type="match status" value="15"/>
</dbReference>
<dbReference type="PROSITE" id="PS50923">
    <property type="entry name" value="SUSHI"/>
    <property type="match status" value="2"/>
</dbReference>
<evidence type="ECO:0000256" key="8">
    <source>
        <dbReference type="ARBA" id="ARBA00023180"/>
    </source>
</evidence>
<dbReference type="OMA" id="LRGYCFD"/>
<feature type="domain" description="EGF-like" evidence="13">
    <location>
        <begin position="858"/>
        <end position="898"/>
    </location>
</feature>
<comment type="caution">
    <text evidence="9">Lacks conserved residue(s) required for the propagation of feature annotation.</text>
</comment>
<keyword evidence="4 12" id="KW-0732">Signal</keyword>
<feature type="compositionally biased region" description="Low complexity" evidence="11">
    <location>
        <begin position="1543"/>
        <end position="1561"/>
    </location>
</feature>
<feature type="domain" description="Sushi" evidence="15">
    <location>
        <begin position="25"/>
        <end position="83"/>
    </location>
</feature>
<dbReference type="CDD" id="cd00054">
    <property type="entry name" value="EGF_CA"/>
    <property type="match status" value="4"/>
</dbReference>
<evidence type="ECO:0000256" key="10">
    <source>
        <dbReference type="PROSITE-ProRule" id="PRU00302"/>
    </source>
</evidence>
<dbReference type="SMART" id="SM00181">
    <property type="entry name" value="EGF"/>
    <property type="match status" value="15"/>
</dbReference>
<dbReference type="GO" id="GO:0005509">
    <property type="term" value="F:calcium ion binding"/>
    <property type="evidence" value="ECO:0007669"/>
    <property type="project" value="InterPro"/>
</dbReference>
<organism evidence="16 17">
    <name type="scientific">Drosophila virilis</name>
    <name type="common">Fruit fly</name>
    <dbReference type="NCBI Taxonomy" id="7244"/>
    <lineage>
        <taxon>Eukaryota</taxon>
        <taxon>Metazoa</taxon>
        <taxon>Ecdysozoa</taxon>
        <taxon>Arthropoda</taxon>
        <taxon>Hexapoda</taxon>
        <taxon>Insecta</taxon>
        <taxon>Pterygota</taxon>
        <taxon>Neoptera</taxon>
        <taxon>Endopterygota</taxon>
        <taxon>Diptera</taxon>
        <taxon>Brachycera</taxon>
        <taxon>Muscomorpha</taxon>
        <taxon>Ephydroidea</taxon>
        <taxon>Drosophilidae</taxon>
        <taxon>Drosophila</taxon>
    </lineage>
</organism>
<feature type="domain" description="Sushi" evidence="15">
    <location>
        <begin position="1218"/>
        <end position="1268"/>
    </location>
</feature>
<dbReference type="Pfam" id="PF07645">
    <property type="entry name" value="EGF_CA"/>
    <property type="match status" value="6"/>
</dbReference>
<keyword evidence="3 9" id="KW-0245">EGF-like domain</keyword>
<dbReference type="InterPro" id="IPR001881">
    <property type="entry name" value="EGF-like_Ca-bd_dom"/>
</dbReference>
<dbReference type="InterPro" id="IPR000742">
    <property type="entry name" value="EGF"/>
</dbReference>
<evidence type="ECO:0000313" key="16">
    <source>
        <dbReference type="EMBL" id="EDW70633.1"/>
    </source>
</evidence>
<evidence type="ECO:0000256" key="2">
    <source>
        <dbReference type="ARBA" id="ARBA00022525"/>
    </source>
</evidence>
<dbReference type="PROSITE" id="PS00010">
    <property type="entry name" value="ASX_HYDROXYL"/>
    <property type="match status" value="5"/>
</dbReference>
<dbReference type="FunFam" id="2.10.25.10:FF:000119">
    <property type="entry name" value="vitamin K-dependent protein S"/>
    <property type="match status" value="1"/>
</dbReference>
<dbReference type="InterPro" id="IPR000152">
    <property type="entry name" value="EGF-type_Asp/Asn_hydroxyl_site"/>
</dbReference>
<accession>B4LHC0</accession>
<gene>
    <name evidence="16" type="primary">Dvir\GJ13885</name>
    <name evidence="16" type="ORF">Dvir_GJ13885</name>
</gene>
<evidence type="ECO:0000259" key="13">
    <source>
        <dbReference type="PROSITE" id="PS50026"/>
    </source>
</evidence>
<dbReference type="InterPro" id="IPR009030">
    <property type="entry name" value="Growth_fac_rcpt_cys_sf"/>
</dbReference>
<dbReference type="FunFam" id="2.10.25.10:FF:000240">
    <property type="entry name" value="Vitamin K-dependent protein S"/>
    <property type="match status" value="2"/>
</dbReference>
<evidence type="ECO:0000256" key="11">
    <source>
        <dbReference type="SAM" id="MobiDB-lite"/>
    </source>
</evidence>
<keyword evidence="17" id="KW-1185">Reference proteome</keyword>
<proteinExistence type="predicted"/>
<protein>
    <recommendedName>
        <fullName evidence="18">Fibrillin-1</fullName>
    </recommendedName>
</protein>
<dbReference type="InterPro" id="IPR035976">
    <property type="entry name" value="Sushi/SCR/CCP_sf"/>
</dbReference>
<dbReference type="CDD" id="cd00033">
    <property type="entry name" value="CCP"/>
    <property type="match status" value="3"/>
</dbReference>
<feature type="region of interest" description="Disordered" evidence="11">
    <location>
        <begin position="1534"/>
        <end position="1561"/>
    </location>
</feature>
<dbReference type="SUPFAM" id="SSF57535">
    <property type="entry name" value="Complement control module/SCR domain"/>
    <property type="match status" value="3"/>
</dbReference>
<keyword evidence="7 10" id="KW-1015">Disulfide bond</keyword>
<feature type="region of interest" description="Disordered" evidence="11">
    <location>
        <begin position="215"/>
        <end position="276"/>
    </location>
</feature>
<dbReference type="FunFam" id="2.10.25.10:FF:000897">
    <property type="entry name" value="Faulty attraction, isoform F"/>
    <property type="match status" value="1"/>
</dbReference>
<keyword evidence="6" id="KW-0106">Calcium</keyword>
<dbReference type="InterPro" id="IPR050751">
    <property type="entry name" value="ECM_structural_protein"/>
</dbReference>
<feature type="chain" id="PRO_5002812603" description="Fibrillin-1" evidence="12">
    <location>
        <begin position="23"/>
        <end position="1727"/>
    </location>
</feature>
<feature type="domain" description="EGF-like" evidence="13">
    <location>
        <begin position="670"/>
        <end position="706"/>
    </location>
</feature>
<dbReference type="FunFam" id="2.10.25.10:FF:000008">
    <property type="entry name" value="Signal peptide, CUB domain, EGF-like 2"/>
    <property type="match status" value="1"/>
</dbReference>
<dbReference type="InterPro" id="IPR018097">
    <property type="entry name" value="EGF_Ca-bd_CS"/>
</dbReference>
<dbReference type="SMART" id="SM00179">
    <property type="entry name" value="EGF_CA"/>
    <property type="match status" value="14"/>
</dbReference>
<keyword evidence="10" id="KW-0768">Sushi</keyword>
<dbReference type="HOGENOM" id="CLU_243418_0_0_1"/>
<dbReference type="InterPro" id="IPR026823">
    <property type="entry name" value="cEGF"/>
</dbReference>
<dbReference type="PROSITE" id="PS50825">
    <property type="entry name" value="HYR"/>
    <property type="match status" value="2"/>
</dbReference>
<dbReference type="STRING" id="7244.B4LHC0"/>
<reference evidence="16 17" key="1">
    <citation type="journal article" date="2007" name="Nature">
        <title>Evolution of genes and genomes on the Drosophila phylogeny.</title>
        <authorList>
            <consortium name="Drosophila 12 Genomes Consortium"/>
            <person name="Clark A.G."/>
            <person name="Eisen M.B."/>
            <person name="Smith D.R."/>
            <person name="Bergman C.M."/>
            <person name="Oliver B."/>
            <person name="Markow T.A."/>
            <person name="Kaufman T.C."/>
            <person name="Kellis M."/>
            <person name="Gelbart W."/>
            <person name="Iyer V.N."/>
            <person name="Pollard D.A."/>
            <person name="Sackton T.B."/>
            <person name="Larracuente A.M."/>
            <person name="Singh N.D."/>
            <person name="Abad J.P."/>
            <person name="Abt D.N."/>
            <person name="Adryan B."/>
            <person name="Aguade M."/>
            <person name="Akashi H."/>
            <person name="Anderson W.W."/>
            <person name="Aquadro C.F."/>
            <person name="Ardell D.H."/>
            <person name="Arguello R."/>
            <person name="Artieri C.G."/>
            <person name="Barbash D.A."/>
            <person name="Barker D."/>
            <person name="Barsanti P."/>
            <person name="Batterham P."/>
            <person name="Batzoglou S."/>
            <person name="Begun D."/>
            <person name="Bhutkar A."/>
            <person name="Blanco E."/>
            <person name="Bosak S.A."/>
            <person name="Bradley R.K."/>
            <person name="Brand A.D."/>
            <person name="Brent M.R."/>
            <person name="Brooks A.N."/>
            <person name="Brown R.H."/>
            <person name="Butlin R.K."/>
            <person name="Caggese C."/>
            <person name="Calvi B.R."/>
            <person name="Bernardo de Carvalho A."/>
            <person name="Caspi A."/>
            <person name="Castrezana S."/>
            <person name="Celniker S.E."/>
            <person name="Chang J.L."/>
            <person name="Chapple C."/>
            <person name="Chatterji S."/>
            <person name="Chinwalla A."/>
            <person name="Civetta A."/>
            <person name="Clifton S.W."/>
            <person name="Comeron J.M."/>
            <person name="Costello J.C."/>
            <person name="Coyne J.A."/>
            <person name="Daub J."/>
            <person name="David R.G."/>
            <person name="Delcher A.L."/>
            <person name="Delehaunty K."/>
            <person name="Do C.B."/>
            <person name="Ebling H."/>
            <person name="Edwards K."/>
            <person name="Eickbush T."/>
            <person name="Evans J.D."/>
            <person name="Filipski A."/>
            <person name="Findeiss S."/>
            <person name="Freyhult E."/>
            <person name="Fulton L."/>
            <person name="Fulton R."/>
            <person name="Garcia A.C."/>
            <person name="Gardiner A."/>
            <person name="Garfield D.A."/>
            <person name="Garvin B.E."/>
            <person name="Gibson G."/>
            <person name="Gilbert D."/>
            <person name="Gnerre S."/>
            <person name="Godfrey J."/>
            <person name="Good R."/>
            <person name="Gotea V."/>
            <person name="Gravely B."/>
            <person name="Greenberg A.J."/>
            <person name="Griffiths-Jones S."/>
            <person name="Gross S."/>
            <person name="Guigo R."/>
            <person name="Gustafson E.A."/>
            <person name="Haerty W."/>
            <person name="Hahn M.W."/>
            <person name="Halligan D.L."/>
            <person name="Halpern A.L."/>
            <person name="Halter G.M."/>
            <person name="Han M.V."/>
            <person name="Heger A."/>
            <person name="Hillier L."/>
            <person name="Hinrichs A.S."/>
            <person name="Holmes I."/>
            <person name="Hoskins R.A."/>
            <person name="Hubisz M.J."/>
            <person name="Hultmark D."/>
            <person name="Huntley M.A."/>
            <person name="Jaffe D.B."/>
            <person name="Jagadeeshan S."/>
            <person name="Jeck W.R."/>
            <person name="Johnson J."/>
            <person name="Jones C.D."/>
            <person name="Jordan W.C."/>
            <person name="Karpen G.H."/>
            <person name="Kataoka E."/>
            <person name="Keightley P.D."/>
            <person name="Kheradpour P."/>
            <person name="Kirkness E.F."/>
            <person name="Koerich L.B."/>
            <person name="Kristiansen K."/>
            <person name="Kudrna D."/>
            <person name="Kulathinal R.J."/>
            <person name="Kumar S."/>
            <person name="Kwok R."/>
            <person name="Lander E."/>
            <person name="Langley C.H."/>
            <person name="Lapoint R."/>
            <person name="Lazzaro B.P."/>
            <person name="Lee S.J."/>
            <person name="Levesque L."/>
            <person name="Li R."/>
            <person name="Lin C.F."/>
            <person name="Lin M.F."/>
            <person name="Lindblad-Toh K."/>
            <person name="Llopart A."/>
            <person name="Long M."/>
            <person name="Low L."/>
            <person name="Lozovsky E."/>
            <person name="Lu J."/>
            <person name="Luo M."/>
            <person name="Machado C.A."/>
            <person name="Makalowski W."/>
            <person name="Marzo M."/>
            <person name="Matsuda M."/>
            <person name="Matzkin L."/>
            <person name="McAllister B."/>
            <person name="McBride C.S."/>
            <person name="McKernan B."/>
            <person name="McKernan K."/>
            <person name="Mendez-Lago M."/>
            <person name="Minx P."/>
            <person name="Mollenhauer M.U."/>
            <person name="Montooth K."/>
            <person name="Mount S.M."/>
            <person name="Mu X."/>
            <person name="Myers E."/>
            <person name="Negre B."/>
            <person name="Newfeld S."/>
            <person name="Nielsen R."/>
            <person name="Noor M.A."/>
            <person name="O'Grady P."/>
            <person name="Pachter L."/>
            <person name="Papaceit M."/>
            <person name="Parisi M.J."/>
            <person name="Parisi M."/>
            <person name="Parts L."/>
            <person name="Pedersen J.S."/>
            <person name="Pesole G."/>
            <person name="Phillippy A.M."/>
            <person name="Ponting C.P."/>
            <person name="Pop M."/>
            <person name="Porcelli D."/>
            <person name="Powell J.R."/>
            <person name="Prohaska S."/>
            <person name="Pruitt K."/>
            <person name="Puig M."/>
            <person name="Quesneville H."/>
            <person name="Ram K.R."/>
            <person name="Rand D."/>
            <person name="Rasmussen M.D."/>
            <person name="Reed L.K."/>
            <person name="Reenan R."/>
            <person name="Reily A."/>
            <person name="Remington K.A."/>
            <person name="Rieger T.T."/>
            <person name="Ritchie M.G."/>
            <person name="Robin C."/>
            <person name="Rogers Y.H."/>
            <person name="Rohde C."/>
            <person name="Rozas J."/>
            <person name="Rubenfield M.J."/>
            <person name="Ruiz A."/>
            <person name="Russo S."/>
            <person name="Salzberg S.L."/>
            <person name="Sanchez-Gracia A."/>
            <person name="Saranga D.J."/>
            <person name="Sato H."/>
            <person name="Schaeffer S.W."/>
            <person name="Schatz M.C."/>
            <person name="Schlenke T."/>
            <person name="Schwartz R."/>
            <person name="Segarra C."/>
            <person name="Singh R.S."/>
            <person name="Sirot L."/>
            <person name="Sirota M."/>
            <person name="Sisneros N.B."/>
            <person name="Smith C.D."/>
            <person name="Smith T.F."/>
            <person name="Spieth J."/>
            <person name="Stage D.E."/>
            <person name="Stark A."/>
            <person name="Stephan W."/>
            <person name="Strausberg R.L."/>
            <person name="Strempel S."/>
            <person name="Sturgill D."/>
            <person name="Sutton G."/>
            <person name="Sutton G.G."/>
            <person name="Tao W."/>
            <person name="Teichmann S."/>
            <person name="Tobari Y.N."/>
            <person name="Tomimura Y."/>
            <person name="Tsolas J.M."/>
            <person name="Valente V.L."/>
            <person name="Venter E."/>
            <person name="Venter J.C."/>
            <person name="Vicario S."/>
            <person name="Vieira F.G."/>
            <person name="Vilella A.J."/>
            <person name="Villasante A."/>
            <person name="Walenz B."/>
            <person name="Wang J."/>
            <person name="Wasserman M."/>
            <person name="Watts T."/>
            <person name="Wilson D."/>
            <person name="Wilson R.K."/>
            <person name="Wing R.A."/>
            <person name="Wolfner M.F."/>
            <person name="Wong A."/>
            <person name="Wong G.K."/>
            <person name="Wu C.I."/>
            <person name="Wu G."/>
            <person name="Yamamoto D."/>
            <person name="Yang H.P."/>
            <person name="Yang S.P."/>
            <person name="Yorke J.A."/>
            <person name="Yoshida K."/>
            <person name="Zdobnov E."/>
            <person name="Zhang P."/>
            <person name="Zhang Y."/>
            <person name="Zimin A.V."/>
            <person name="Baldwin J."/>
            <person name="Abdouelleil A."/>
            <person name="Abdulkadir J."/>
            <person name="Abebe A."/>
            <person name="Abera B."/>
            <person name="Abreu J."/>
            <person name="Acer S.C."/>
            <person name="Aftuck L."/>
            <person name="Alexander A."/>
            <person name="An P."/>
            <person name="Anderson E."/>
            <person name="Anderson S."/>
            <person name="Arachi H."/>
            <person name="Azer M."/>
            <person name="Bachantsang P."/>
            <person name="Barry A."/>
            <person name="Bayul T."/>
            <person name="Berlin A."/>
            <person name="Bessette D."/>
            <person name="Bloom T."/>
            <person name="Blye J."/>
            <person name="Boguslavskiy L."/>
            <person name="Bonnet C."/>
            <person name="Boukhgalter B."/>
            <person name="Bourzgui I."/>
            <person name="Brown A."/>
            <person name="Cahill P."/>
            <person name="Channer S."/>
            <person name="Cheshatsang Y."/>
            <person name="Chuda L."/>
            <person name="Citroen M."/>
            <person name="Collymore A."/>
            <person name="Cooke P."/>
            <person name="Costello M."/>
            <person name="D'Aco K."/>
            <person name="Daza R."/>
            <person name="De Haan G."/>
            <person name="DeGray S."/>
            <person name="DeMaso C."/>
            <person name="Dhargay N."/>
            <person name="Dooley K."/>
            <person name="Dooley E."/>
            <person name="Doricent M."/>
            <person name="Dorje P."/>
            <person name="Dorjee K."/>
            <person name="Dupes A."/>
            <person name="Elong R."/>
            <person name="Falk J."/>
            <person name="Farina A."/>
            <person name="Faro S."/>
            <person name="Ferguson D."/>
            <person name="Fisher S."/>
            <person name="Foley C.D."/>
            <person name="Franke A."/>
            <person name="Friedrich D."/>
            <person name="Gadbois L."/>
            <person name="Gearin G."/>
            <person name="Gearin C.R."/>
            <person name="Giannoukos G."/>
            <person name="Goode T."/>
            <person name="Graham J."/>
            <person name="Grandbois E."/>
            <person name="Grewal S."/>
            <person name="Gyaltsen K."/>
            <person name="Hafez N."/>
            <person name="Hagos B."/>
            <person name="Hall J."/>
            <person name="Henson C."/>
            <person name="Hollinger A."/>
            <person name="Honan T."/>
            <person name="Huard M.D."/>
            <person name="Hughes L."/>
            <person name="Hurhula B."/>
            <person name="Husby M.E."/>
            <person name="Kamat A."/>
            <person name="Kanga B."/>
            <person name="Kashin S."/>
            <person name="Khazanovich D."/>
            <person name="Kisner P."/>
            <person name="Lance K."/>
            <person name="Lara M."/>
            <person name="Lee W."/>
            <person name="Lennon N."/>
            <person name="Letendre F."/>
            <person name="LeVine R."/>
            <person name="Lipovsky A."/>
            <person name="Liu X."/>
            <person name="Liu J."/>
            <person name="Liu S."/>
            <person name="Lokyitsang T."/>
            <person name="Lokyitsang Y."/>
            <person name="Lubonja R."/>
            <person name="Lui A."/>
            <person name="MacDonald P."/>
            <person name="Magnisalis V."/>
            <person name="Maru K."/>
            <person name="Matthews C."/>
            <person name="McCusker W."/>
            <person name="McDonough S."/>
            <person name="Mehta T."/>
            <person name="Meldrim J."/>
            <person name="Meneus L."/>
            <person name="Mihai O."/>
            <person name="Mihalev A."/>
            <person name="Mihova T."/>
            <person name="Mittelman R."/>
            <person name="Mlenga V."/>
            <person name="Montmayeur A."/>
            <person name="Mulrain L."/>
            <person name="Navidi A."/>
            <person name="Naylor J."/>
            <person name="Negash T."/>
            <person name="Nguyen T."/>
            <person name="Nguyen N."/>
            <person name="Nicol R."/>
            <person name="Norbu C."/>
            <person name="Norbu N."/>
            <person name="Novod N."/>
            <person name="O'Neill B."/>
            <person name="Osman S."/>
            <person name="Markiewicz E."/>
            <person name="Oyono O.L."/>
            <person name="Patti C."/>
            <person name="Phunkhang P."/>
            <person name="Pierre F."/>
            <person name="Priest M."/>
            <person name="Raghuraman S."/>
            <person name="Rege F."/>
            <person name="Reyes R."/>
            <person name="Rise C."/>
            <person name="Rogov P."/>
            <person name="Ross K."/>
            <person name="Ryan E."/>
            <person name="Settipalli S."/>
            <person name="Shea T."/>
            <person name="Sherpa N."/>
            <person name="Shi L."/>
            <person name="Shih D."/>
            <person name="Sparrow T."/>
            <person name="Spaulding J."/>
            <person name="Stalker J."/>
            <person name="Stange-Thomann N."/>
            <person name="Stavropoulos S."/>
            <person name="Stone C."/>
            <person name="Strader C."/>
            <person name="Tesfaye S."/>
            <person name="Thomson T."/>
            <person name="Thoulutsang Y."/>
            <person name="Thoulutsang D."/>
            <person name="Topham K."/>
            <person name="Topping I."/>
            <person name="Tsamla T."/>
            <person name="Vassiliev H."/>
            <person name="Vo A."/>
            <person name="Wangchuk T."/>
            <person name="Wangdi T."/>
            <person name="Weiand M."/>
            <person name="Wilkinson J."/>
            <person name="Wilson A."/>
            <person name="Yadav S."/>
            <person name="Young G."/>
            <person name="Yu Q."/>
            <person name="Zembek L."/>
            <person name="Zhong D."/>
            <person name="Zimmer A."/>
            <person name="Zwirko Z."/>
            <person name="Jaffe D.B."/>
            <person name="Alvarez P."/>
            <person name="Brockman W."/>
            <person name="Butler J."/>
            <person name="Chin C."/>
            <person name="Gnerre S."/>
            <person name="Grabherr M."/>
            <person name="Kleber M."/>
            <person name="Mauceli E."/>
            <person name="MacCallum I."/>
        </authorList>
    </citation>
    <scope>NUCLEOTIDE SEQUENCE [LARGE SCALE GENOMIC DNA]</scope>
    <source>
        <strain evidence="17">Tucson 15010-1051.87</strain>
    </source>
</reference>
<keyword evidence="8" id="KW-0325">Glycoprotein</keyword>
<feature type="domain" description="HYR" evidence="14">
    <location>
        <begin position="1555"/>
        <end position="1635"/>
    </location>
</feature>
<dbReference type="PANTHER" id="PTHR24034:SF200">
    <property type="entry name" value="EGF-LIKE AND EMI DOMAIN-CONTAINING PROTEIN 1"/>
    <property type="match status" value="1"/>
</dbReference>
<dbReference type="Pfam" id="PF12662">
    <property type="entry name" value="cEGF"/>
    <property type="match status" value="1"/>
</dbReference>
<evidence type="ECO:0000259" key="15">
    <source>
        <dbReference type="PROSITE" id="PS50923"/>
    </source>
</evidence>
<feature type="region of interest" description="Disordered" evidence="11">
    <location>
        <begin position="299"/>
        <end position="323"/>
    </location>
</feature>
<dbReference type="InterPro" id="IPR003410">
    <property type="entry name" value="HYR_dom"/>
</dbReference>
<evidence type="ECO:0008006" key="18">
    <source>
        <dbReference type="Google" id="ProtNLM"/>
    </source>
</evidence>
<evidence type="ECO:0000313" key="17">
    <source>
        <dbReference type="Proteomes" id="UP000008792"/>
    </source>
</evidence>